<reference evidence="1 2" key="1">
    <citation type="submission" date="2019-07" db="EMBL/GenBank/DDBJ databases">
        <authorList>
            <person name="Park Y.J."/>
            <person name="Jeong S.E."/>
            <person name="Jung H.S."/>
        </authorList>
    </citation>
    <scope>NUCLEOTIDE SEQUENCE [LARGE SCALE GENOMIC DNA]</scope>
    <source>
        <strain evidence="2">P16(2019)</strain>
    </source>
</reference>
<dbReference type="AlphaFoldDB" id="A0A554A3F3"/>
<evidence type="ECO:0000313" key="1">
    <source>
        <dbReference type="EMBL" id="TSB48176.1"/>
    </source>
</evidence>
<proteinExistence type="predicted"/>
<evidence type="ECO:0000313" key="2">
    <source>
        <dbReference type="Proteomes" id="UP000318521"/>
    </source>
</evidence>
<protein>
    <submittedName>
        <fullName evidence="1">Uncharacterized protein</fullName>
    </submittedName>
</protein>
<name>A0A554A3F3_9BACI</name>
<keyword evidence="2" id="KW-1185">Reference proteome</keyword>
<dbReference type="RefSeq" id="WP_143846521.1">
    <property type="nucleotide sequence ID" value="NZ_VLXZ01000001.1"/>
</dbReference>
<sequence>MPYLQKRIQQINALEEKDARPLLKVIYSQLEINKKATVNFNPNEFAQDIRSLLDEYSEDEIKS</sequence>
<accession>A0A554A3F3</accession>
<gene>
    <name evidence="1" type="ORF">FN960_01065</name>
</gene>
<dbReference type="Proteomes" id="UP000318521">
    <property type="component" value="Unassembled WGS sequence"/>
</dbReference>
<comment type="caution">
    <text evidence="1">The sequence shown here is derived from an EMBL/GenBank/DDBJ whole genome shotgun (WGS) entry which is preliminary data.</text>
</comment>
<organism evidence="1 2">
    <name type="scientific">Alkalicoccobacillus porphyridii</name>
    <dbReference type="NCBI Taxonomy" id="2597270"/>
    <lineage>
        <taxon>Bacteria</taxon>
        <taxon>Bacillati</taxon>
        <taxon>Bacillota</taxon>
        <taxon>Bacilli</taxon>
        <taxon>Bacillales</taxon>
        <taxon>Bacillaceae</taxon>
        <taxon>Alkalicoccobacillus</taxon>
    </lineage>
</organism>
<dbReference type="EMBL" id="VLXZ01000001">
    <property type="protein sequence ID" value="TSB48176.1"/>
    <property type="molecule type" value="Genomic_DNA"/>
</dbReference>